<name>A0A4Y7J9G7_PAPSO</name>
<evidence type="ECO:0000256" key="5">
    <source>
        <dbReference type="RuleBase" id="RU000383"/>
    </source>
</evidence>
<evidence type="ECO:0000256" key="3">
    <source>
        <dbReference type="ARBA" id="ARBA00023127"/>
    </source>
</evidence>
<feature type="domain" description="Cyclin-like" evidence="6">
    <location>
        <begin position="234"/>
        <end position="321"/>
    </location>
</feature>
<accession>A0A4Y7J9G7</accession>
<organism evidence="8 9">
    <name type="scientific">Papaver somniferum</name>
    <name type="common">Opium poppy</name>
    <dbReference type="NCBI Taxonomy" id="3469"/>
    <lineage>
        <taxon>Eukaryota</taxon>
        <taxon>Viridiplantae</taxon>
        <taxon>Streptophyta</taxon>
        <taxon>Embryophyta</taxon>
        <taxon>Tracheophyta</taxon>
        <taxon>Spermatophyta</taxon>
        <taxon>Magnoliopsida</taxon>
        <taxon>Ranunculales</taxon>
        <taxon>Papaveraceae</taxon>
        <taxon>Papaveroideae</taxon>
        <taxon>Papaver</taxon>
    </lineage>
</organism>
<reference evidence="8 9" key="1">
    <citation type="journal article" date="2018" name="Science">
        <title>The opium poppy genome and morphinan production.</title>
        <authorList>
            <person name="Guo L."/>
            <person name="Winzer T."/>
            <person name="Yang X."/>
            <person name="Li Y."/>
            <person name="Ning Z."/>
            <person name="He Z."/>
            <person name="Teodor R."/>
            <person name="Lu Y."/>
            <person name="Bowser T.A."/>
            <person name="Graham I.A."/>
            <person name="Ye K."/>
        </authorList>
    </citation>
    <scope>NUCLEOTIDE SEQUENCE [LARGE SCALE GENOMIC DNA]</scope>
    <source>
        <strain evidence="9">cv. HN1</strain>
        <tissue evidence="8">Leaves</tissue>
    </source>
</reference>
<dbReference type="Gene3D" id="1.10.472.10">
    <property type="entry name" value="Cyclin-like"/>
    <property type="match status" value="2"/>
</dbReference>
<comment type="similarity">
    <text evidence="1">Belongs to the cyclin family. Cyclin AB subfamily.</text>
</comment>
<evidence type="ECO:0000256" key="1">
    <source>
        <dbReference type="ARBA" id="ARBA00006955"/>
    </source>
</evidence>
<dbReference type="FunFam" id="1.10.472.10:FF:000167">
    <property type="entry name" value="Mitotic cyclin 6"/>
    <property type="match status" value="1"/>
</dbReference>
<evidence type="ECO:0000259" key="7">
    <source>
        <dbReference type="SMART" id="SM01332"/>
    </source>
</evidence>
<dbReference type="InterPro" id="IPR006671">
    <property type="entry name" value="Cyclin_N"/>
</dbReference>
<dbReference type="InterPro" id="IPR039361">
    <property type="entry name" value="Cyclin"/>
</dbReference>
<protein>
    <submittedName>
        <fullName evidence="8">Uncharacterized protein</fullName>
    </submittedName>
</protein>
<dbReference type="InterPro" id="IPR013763">
    <property type="entry name" value="Cyclin-like_dom"/>
</dbReference>
<dbReference type="GO" id="GO:0051301">
    <property type="term" value="P:cell division"/>
    <property type="evidence" value="ECO:0007669"/>
    <property type="project" value="UniProtKB-KW"/>
</dbReference>
<evidence type="ECO:0000259" key="6">
    <source>
        <dbReference type="SMART" id="SM00385"/>
    </source>
</evidence>
<dbReference type="AlphaFoldDB" id="A0A4Y7J9G7"/>
<keyword evidence="3 5" id="KW-0195">Cyclin</keyword>
<evidence type="ECO:0000313" key="8">
    <source>
        <dbReference type="EMBL" id="RZC57457.1"/>
    </source>
</evidence>
<evidence type="ECO:0000256" key="4">
    <source>
        <dbReference type="ARBA" id="ARBA00023306"/>
    </source>
</evidence>
<dbReference type="SMART" id="SM00385">
    <property type="entry name" value="CYCLIN"/>
    <property type="match status" value="2"/>
</dbReference>
<dbReference type="PROSITE" id="PS00292">
    <property type="entry name" value="CYCLINS"/>
    <property type="match status" value="1"/>
</dbReference>
<evidence type="ECO:0000256" key="2">
    <source>
        <dbReference type="ARBA" id="ARBA00022618"/>
    </source>
</evidence>
<sequence length="368" mass="41761">MTFEDQSNNTMMVTRAGKKRAAVQNIRPSVSKKRVVLGDVTNLKCFEFGNGGGEDSDSDFDEEEFKKPIVPRVINRRKKIMGRKPEIDDPQMCVPYVSDIYQYLHSMEIENKRRPKPDYIEKVQIDVTVTMRGILVDWLVEVAEEYKVVSETLYLAVSYLDRYLSSKPIHRHKLQLLGVTCMFIASKYEEISPPDLADFCYITDHTYSKEDIIKMESDILNSLNFEMGNPTIKSFLGRYAMVAQKNVKSKNVLENLGCYLAELSLLDYGCVKFLPSMIAASVVFLSRFTLQPNVHPWSATLQSCSGYSAADLKDCVLALQEVRLSKKCGALSAIRDKYRQGKFNSVSKLVSVAEIPKSCFEDVEVIEV</sequence>
<dbReference type="Gramene" id="RZC57457">
    <property type="protein sequence ID" value="RZC57457"/>
    <property type="gene ID" value="C5167_004760"/>
</dbReference>
<keyword evidence="2" id="KW-0132">Cell division</keyword>
<dbReference type="Pfam" id="PF02984">
    <property type="entry name" value="Cyclin_C"/>
    <property type="match status" value="1"/>
</dbReference>
<dbReference type="CDD" id="cd20506">
    <property type="entry name" value="CYCLIN_AtCycA-like_rpt2"/>
    <property type="match status" value="1"/>
</dbReference>
<dbReference type="InterPro" id="IPR036915">
    <property type="entry name" value="Cyclin-like_sf"/>
</dbReference>
<gene>
    <name evidence="8" type="ORF">C5167_004760</name>
</gene>
<dbReference type="Pfam" id="PF00134">
    <property type="entry name" value="Cyclin_N"/>
    <property type="match status" value="1"/>
</dbReference>
<feature type="domain" description="Cyclin-like" evidence="6">
    <location>
        <begin position="137"/>
        <end position="221"/>
    </location>
</feature>
<keyword evidence="9" id="KW-1185">Reference proteome</keyword>
<dbReference type="OMA" id="ICVRAIH"/>
<proteinExistence type="inferred from homology"/>
<dbReference type="Proteomes" id="UP000316621">
    <property type="component" value="Chromosome 4"/>
</dbReference>
<dbReference type="STRING" id="3469.A0A4Y7J9G7"/>
<feature type="domain" description="Cyclin C-terminal" evidence="7">
    <location>
        <begin position="230"/>
        <end position="352"/>
    </location>
</feature>
<keyword evidence="4" id="KW-0131">Cell cycle</keyword>
<dbReference type="OrthoDB" id="5590282at2759"/>
<dbReference type="InterPro" id="IPR048258">
    <property type="entry name" value="Cyclins_cyclin-box"/>
</dbReference>
<dbReference type="PANTHER" id="PTHR10177">
    <property type="entry name" value="CYCLINS"/>
    <property type="match status" value="1"/>
</dbReference>
<dbReference type="SUPFAM" id="SSF47954">
    <property type="entry name" value="Cyclin-like"/>
    <property type="match status" value="2"/>
</dbReference>
<evidence type="ECO:0000313" key="9">
    <source>
        <dbReference type="Proteomes" id="UP000316621"/>
    </source>
</evidence>
<dbReference type="InterPro" id="IPR004367">
    <property type="entry name" value="Cyclin_C-dom"/>
</dbReference>
<dbReference type="FunFam" id="1.10.472.10:FF:000013">
    <property type="entry name" value="Cyclin A1"/>
    <property type="match status" value="1"/>
</dbReference>
<dbReference type="SMART" id="SM01332">
    <property type="entry name" value="Cyclin_C"/>
    <property type="match status" value="1"/>
</dbReference>
<dbReference type="EMBL" id="CM010718">
    <property type="protein sequence ID" value="RZC57457.1"/>
    <property type="molecule type" value="Genomic_DNA"/>
</dbReference>